<accession>A0A7G2CEV1</accession>
<keyword evidence="4" id="KW-1185">Reference proteome</keyword>
<dbReference type="OrthoDB" id="66599at2759"/>
<dbReference type="InterPro" id="IPR052607">
    <property type="entry name" value="CEP104-like"/>
</dbReference>
<dbReference type="VEuPathDB" id="TriTrypDB:ADEAN_000535100"/>
<dbReference type="SUPFAM" id="SSF49785">
    <property type="entry name" value="Galactose-binding domain-like"/>
    <property type="match status" value="1"/>
</dbReference>
<evidence type="ECO:0000256" key="1">
    <source>
        <dbReference type="SAM" id="MobiDB-lite"/>
    </source>
</evidence>
<evidence type="ECO:0000313" key="3">
    <source>
        <dbReference type="EMBL" id="CAD2217865.1"/>
    </source>
</evidence>
<name>A0A7G2CEV1_9TRYP</name>
<dbReference type="PANTHER" id="PTHR13371">
    <property type="entry name" value="GLYCINE-, GLUTAMATE-, THIENYLCYCLOHEXYLPIPERIDINE-BINDING PROTEIN"/>
    <property type="match status" value="1"/>
</dbReference>
<dbReference type="InterPro" id="IPR008979">
    <property type="entry name" value="Galactose-bd-like_sf"/>
</dbReference>
<sequence>MLAPLSAKCPLFSLFYSKIERCSPHESKQTTPTVLFFFLSLCWQTLIMSVVSLPYDIVYCTSEMSDYPVSRIIPRTSVPETNSGGWQSAKMGKVPQTLVLRFPGNVWLQQIRILSHETKIASSVEVRVYSLTKELLKNPPSFRKARFTKLGSVDFNDNVQSGYRSKERKTVHLKTETYFLKLLFGKPYSNRHNEDQQIGIYMIECSGYMTAQIKKHVDVSIAGDITKVSVPVEGRGEERYDERPERQEEQRLSAVAMPNDNFSSFRSIRIMEFEDYFVRRAEELISLKEQASLVNDLALVELCKEKLMKLNTHSKELYELEQAKVQAIIEEDFDGAKASRDAMNTIMNRAYEEALLPEYQTEETNNAKSAEENIEKFRNGVAEGKLLFPEGSNNADDEEDGSEEEDNGDEGGDDDDDDEEEDKKSGDDGSSNHSEGITAPDDEQEIDVAKLTGVQQKILKKILKEAGEDGPLYSVSVTYDTTLLNASIGSGATACLFSRKFKLRESCLSVLAAEIGNSYTGEEACNMEDCILRFLDLNYYGVQDSIANVFLRRASLLRRV</sequence>
<proteinExistence type="predicted"/>
<dbReference type="Proteomes" id="UP000515908">
    <property type="component" value="Chromosome 09"/>
</dbReference>
<evidence type="ECO:0000313" key="4">
    <source>
        <dbReference type="Proteomes" id="UP000515908"/>
    </source>
</evidence>
<dbReference type="AlphaFoldDB" id="A0A7G2CEV1"/>
<evidence type="ECO:0000259" key="2">
    <source>
        <dbReference type="Pfam" id="PF21038"/>
    </source>
</evidence>
<gene>
    <name evidence="3" type="ORF">ADEAN_000535100</name>
</gene>
<feature type="domain" description="Centrosomal protein CEP104 N-terminal" evidence="2">
    <location>
        <begin position="85"/>
        <end position="207"/>
    </location>
</feature>
<feature type="region of interest" description="Disordered" evidence="1">
    <location>
        <begin position="385"/>
        <end position="446"/>
    </location>
</feature>
<dbReference type="PANTHER" id="PTHR13371:SF3">
    <property type="entry name" value="TOG DOMAIN-CONTAINING PROTEIN"/>
    <property type="match status" value="1"/>
</dbReference>
<dbReference type="GO" id="GO:0005929">
    <property type="term" value="C:cilium"/>
    <property type="evidence" value="ECO:0007669"/>
    <property type="project" value="TreeGrafter"/>
</dbReference>
<dbReference type="Pfam" id="PF21038">
    <property type="entry name" value="CEP104_N"/>
    <property type="match status" value="1"/>
</dbReference>
<dbReference type="EMBL" id="LR877153">
    <property type="protein sequence ID" value="CAD2217865.1"/>
    <property type="molecule type" value="Genomic_DNA"/>
</dbReference>
<organism evidence="3 4">
    <name type="scientific">Angomonas deanei</name>
    <dbReference type="NCBI Taxonomy" id="59799"/>
    <lineage>
        <taxon>Eukaryota</taxon>
        <taxon>Discoba</taxon>
        <taxon>Euglenozoa</taxon>
        <taxon>Kinetoplastea</taxon>
        <taxon>Metakinetoplastina</taxon>
        <taxon>Trypanosomatida</taxon>
        <taxon>Trypanosomatidae</taxon>
        <taxon>Strigomonadinae</taxon>
        <taxon>Angomonas</taxon>
    </lineage>
</organism>
<protein>
    <recommendedName>
        <fullName evidence="2">Centrosomal protein CEP104 N-terminal domain-containing protein</fullName>
    </recommendedName>
</protein>
<dbReference type="InterPro" id="IPR048739">
    <property type="entry name" value="CEP104_N"/>
</dbReference>
<dbReference type="Pfam" id="PF21040">
    <property type="entry name" value="CEP104-like_TOG"/>
    <property type="match status" value="1"/>
</dbReference>
<feature type="compositionally biased region" description="Acidic residues" evidence="1">
    <location>
        <begin position="395"/>
        <end position="421"/>
    </location>
</feature>
<reference evidence="3 4" key="1">
    <citation type="submission" date="2020-08" db="EMBL/GenBank/DDBJ databases">
        <authorList>
            <person name="Newling K."/>
            <person name="Davey J."/>
            <person name="Forrester S."/>
        </authorList>
    </citation>
    <scope>NUCLEOTIDE SEQUENCE [LARGE SCALE GENOMIC DNA]</scope>
    <source>
        <strain evidence="4">Crithidia deanei Carvalho (ATCC PRA-265)</strain>
    </source>
</reference>